<name>A0ABT2PRN1_9BURK</name>
<evidence type="ECO:0008006" key="3">
    <source>
        <dbReference type="Google" id="ProtNLM"/>
    </source>
</evidence>
<organism evidence="1 2">
    <name type="scientific">Acidovorax bellezanensis</name>
    <dbReference type="NCBI Taxonomy" id="2976702"/>
    <lineage>
        <taxon>Bacteria</taxon>
        <taxon>Pseudomonadati</taxon>
        <taxon>Pseudomonadota</taxon>
        <taxon>Betaproteobacteria</taxon>
        <taxon>Burkholderiales</taxon>
        <taxon>Comamonadaceae</taxon>
        <taxon>Acidovorax</taxon>
    </lineage>
</organism>
<dbReference type="RefSeq" id="WP_261501696.1">
    <property type="nucleotide sequence ID" value="NZ_JAODYH010000008.1"/>
</dbReference>
<protein>
    <recommendedName>
        <fullName evidence="3">DUF3077 domain-containing protein</fullName>
    </recommendedName>
</protein>
<evidence type="ECO:0000313" key="2">
    <source>
        <dbReference type="Proteomes" id="UP001525968"/>
    </source>
</evidence>
<evidence type="ECO:0000313" key="1">
    <source>
        <dbReference type="EMBL" id="MCT9812449.1"/>
    </source>
</evidence>
<gene>
    <name evidence="1" type="ORF">N0K08_17535</name>
</gene>
<comment type="caution">
    <text evidence="1">The sequence shown here is derived from an EMBL/GenBank/DDBJ whole genome shotgun (WGS) entry which is preliminary data.</text>
</comment>
<reference evidence="1 2" key="1">
    <citation type="submission" date="2022-09" db="EMBL/GenBank/DDBJ databases">
        <title>Draft genome of isolate Be4.</title>
        <authorList>
            <person name="Sanchez-Castro I."/>
            <person name="Martinez-Rodriguez P."/>
            <person name="Descostes M."/>
            <person name="Merroun M."/>
        </authorList>
    </citation>
    <scope>NUCLEOTIDE SEQUENCE [LARGE SCALE GENOMIC DNA]</scope>
    <source>
        <strain evidence="1 2">Be4</strain>
    </source>
</reference>
<dbReference type="Proteomes" id="UP001525968">
    <property type="component" value="Unassembled WGS sequence"/>
</dbReference>
<proteinExistence type="predicted"/>
<sequence>MSARLPLAVTSPCPLADAANHATPQDAQEAHEAAIDAHVKEAYGPGYVPEFAEQALKAAPLNVLQKICAASDRLGPSYHEGRNDTALMDAGGALLDWLLEFAYQRAEQDLATK</sequence>
<accession>A0ABT2PRN1</accession>
<keyword evidence="2" id="KW-1185">Reference proteome</keyword>
<dbReference type="EMBL" id="JAODYH010000008">
    <property type="protein sequence ID" value="MCT9812449.1"/>
    <property type="molecule type" value="Genomic_DNA"/>
</dbReference>